<dbReference type="Gene3D" id="3.30.43.10">
    <property type="entry name" value="Uridine Diphospho-n-acetylenolpyruvylglucosamine Reductase, domain 2"/>
    <property type="match status" value="1"/>
</dbReference>
<dbReference type="InterPro" id="IPR016167">
    <property type="entry name" value="FAD-bd_PCMH_sub1"/>
</dbReference>
<dbReference type="InterPro" id="IPR016166">
    <property type="entry name" value="FAD-bd_PCMH"/>
</dbReference>
<evidence type="ECO:0000256" key="3">
    <source>
        <dbReference type="ARBA" id="ARBA00022630"/>
    </source>
</evidence>
<dbReference type="Pfam" id="PF01565">
    <property type="entry name" value="FAD_binding_4"/>
    <property type="match status" value="1"/>
</dbReference>
<comment type="cofactor">
    <cofactor evidence="1">
        <name>FAD</name>
        <dbReference type="ChEBI" id="CHEBI:57692"/>
    </cofactor>
</comment>
<evidence type="ECO:0000256" key="4">
    <source>
        <dbReference type="ARBA" id="ARBA00022827"/>
    </source>
</evidence>
<keyword evidence="4" id="KW-0274">FAD</keyword>
<dbReference type="InterPro" id="IPR006093">
    <property type="entry name" value="Oxy_OxRdtase_FAD_BS"/>
</dbReference>
<dbReference type="PANTHER" id="PTHR42973:SF39">
    <property type="entry name" value="FAD-BINDING PCMH-TYPE DOMAIN-CONTAINING PROTEIN"/>
    <property type="match status" value="1"/>
</dbReference>
<dbReference type="RefSeq" id="WP_311557546.1">
    <property type="nucleotide sequence ID" value="NZ_JAVREJ010000012.1"/>
</dbReference>
<comment type="similarity">
    <text evidence="2">Belongs to the oxygen-dependent FAD-linked oxidoreductase family.</text>
</comment>
<keyword evidence="8" id="KW-1185">Reference proteome</keyword>
<reference evidence="8" key="1">
    <citation type="submission" date="2023-07" db="EMBL/GenBank/DDBJ databases">
        <title>30 novel species of actinomycetes from the DSMZ collection.</title>
        <authorList>
            <person name="Nouioui I."/>
        </authorList>
    </citation>
    <scope>NUCLEOTIDE SEQUENCE [LARGE SCALE GENOMIC DNA]</scope>
    <source>
        <strain evidence="8">DSM 45834</strain>
    </source>
</reference>
<evidence type="ECO:0000313" key="7">
    <source>
        <dbReference type="EMBL" id="MDT0351300.1"/>
    </source>
</evidence>
<dbReference type="PANTHER" id="PTHR42973">
    <property type="entry name" value="BINDING OXIDOREDUCTASE, PUTATIVE (AFU_ORTHOLOGUE AFUA_1G17690)-RELATED"/>
    <property type="match status" value="1"/>
</dbReference>
<name>A0ABU2NBH7_9PSEU</name>
<evidence type="ECO:0000313" key="8">
    <source>
        <dbReference type="Proteomes" id="UP001183202"/>
    </source>
</evidence>
<dbReference type="InterPro" id="IPR006094">
    <property type="entry name" value="Oxid_FAD_bind_N"/>
</dbReference>
<evidence type="ECO:0000256" key="1">
    <source>
        <dbReference type="ARBA" id="ARBA00001974"/>
    </source>
</evidence>
<evidence type="ECO:0000256" key="2">
    <source>
        <dbReference type="ARBA" id="ARBA00005466"/>
    </source>
</evidence>
<proteinExistence type="inferred from homology"/>
<dbReference type="Gene3D" id="3.40.462.20">
    <property type="match status" value="1"/>
</dbReference>
<keyword evidence="5" id="KW-0560">Oxidoreductase</keyword>
<dbReference type="InterPro" id="IPR050416">
    <property type="entry name" value="FAD-linked_Oxidoreductase"/>
</dbReference>
<evidence type="ECO:0000259" key="6">
    <source>
        <dbReference type="PROSITE" id="PS51387"/>
    </source>
</evidence>
<dbReference type="SUPFAM" id="SSF56176">
    <property type="entry name" value="FAD-binding/transporter-associated domain-like"/>
    <property type="match status" value="1"/>
</dbReference>
<gene>
    <name evidence="7" type="ORF">RM445_17360</name>
</gene>
<dbReference type="InterPro" id="IPR036318">
    <property type="entry name" value="FAD-bd_PCMH-like_sf"/>
</dbReference>
<organism evidence="7 8">
    <name type="scientific">Pseudonocardia charpentierae</name>
    <dbReference type="NCBI Taxonomy" id="3075545"/>
    <lineage>
        <taxon>Bacteria</taxon>
        <taxon>Bacillati</taxon>
        <taxon>Actinomycetota</taxon>
        <taxon>Actinomycetes</taxon>
        <taxon>Pseudonocardiales</taxon>
        <taxon>Pseudonocardiaceae</taxon>
        <taxon>Pseudonocardia</taxon>
    </lineage>
</organism>
<dbReference type="EMBL" id="JAVREJ010000012">
    <property type="protein sequence ID" value="MDT0351300.1"/>
    <property type="molecule type" value="Genomic_DNA"/>
</dbReference>
<dbReference type="Proteomes" id="UP001183202">
    <property type="component" value="Unassembled WGS sequence"/>
</dbReference>
<accession>A0ABU2NBH7</accession>
<dbReference type="InterPro" id="IPR016169">
    <property type="entry name" value="FAD-bd_PCMH_sub2"/>
</dbReference>
<evidence type="ECO:0000256" key="5">
    <source>
        <dbReference type="ARBA" id="ARBA00023002"/>
    </source>
</evidence>
<feature type="domain" description="FAD-binding PCMH-type" evidence="6">
    <location>
        <begin position="27"/>
        <end position="194"/>
    </location>
</feature>
<sequence>MHTSTLPVVTPSDADHAADAAGYNRIVTHHPRLVVGARDTPDVVAAVRYAADAGLAVGVQATGHGVSVPADGVLVSTRRMREVKVDPATRTVRVAAGVRGRDLTAALVPHGLAPVGGSSPDVGVVGYHLGGGLPLLGRTFGYAADLVRALDVVTADGTSRTVTPDTEPDLFWALLGCRGSFGVVTALVTEALPLTSVVGGGLWFVDDAIAPAVHRWLEWTAGLPETMNSSVLLMRLPDIPAIPEAVRGRRIAHVRIAYVGPPTEATALLAPLRAVGPVRDTVAELPVGALGSIHDEPSGPVVFESRNSLLGPLDPAGASVLLGHADSDTFLVEVRHLGGALARADGRAVVGRRDGEFVLYTGSALATPADREPAAAAQARLHEALGPWGIGAVTPAFLAGPHVSRSDLHSAYTPGDRARLRDVKRRWDPADMFRVAQVGTAADLSDD</sequence>
<protein>
    <submittedName>
        <fullName evidence="7">FAD-binding oxidoreductase</fullName>
    </submittedName>
</protein>
<keyword evidence="3" id="KW-0285">Flavoprotein</keyword>
<comment type="caution">
    <text evidence="7">The sequence shown here is derived from an EMBL/GenBank/DDBJ whole genome shotgun (WGS) entry which is preliminary data.</text>
</comment>
<dbReference type="PROSITE" id="PS00862">
    <property type="entry name" value="OX2_COVAL_FAD"/>
    <property type="match status" value="1"/>
</dbReference>
<dbReference type="PROSITE" id="PS51387">
    <property type="entry name" value="FAD_PCMH"/>
    <property type="match status" value="1"/>
</dbReference>
<dbReference type="Gene3D" id="3.30.465.10">
    <property type="match status" value="1"/>
</dbReference>